<dbReference type="Gene3D" id="1.10.287.130">
    <property type="match status" value="1"/>
</dbReference>
<dbReference type="InterPro" id="IPR003594">
    <property type="entry name" value="HATPase_dom"/>
</dbReference>
<feature type="transmembrane region" description="Helical" evidence="9">
    <location>
        <begin position="14"/>
        <end position="31"/>
    </location>
</feature>
<dbReference type="EMBL" id="FNED01000005">
    <property type="protein sequence ID" value="SDI53451.1"/>
    <property type="molecule type" value="Genomic_DNA"/>
</dbReference>
<evidence type="ECO:0000256" key="8">
    <source>
        <dbReference type="ARBA" id="ARBA00023012"/>
    </source>
</evidence>
<dbReference type="NCBIfam" id="TIGR00229">
    <property type="entry name" value="sensory_box"/>
    <property type="match status" value="2"/>
</dbReference>
<dbReference type="InterPro" id="IPR035965">
    <property type="entry name" value="PAS-like_dom_sf"/>
</dbReference>
<dbReference type="RefSeq" id="WP_052812384.1">
    <property type="nucleotide sequence ID" value="NZ_BJOA01000066.1"/>
</dbReference>
<dbReference type="Pfam" id="PF02518">
    <property type="entry name" value="HATPase_c"/>
    <property type="match status" value="1"/>
</dbReference>
<dbReference type="SUPFAM" id="SSF55874">
    <property type="entry name" value="ATPase domain of HSP90 chaperone/DNA topoisomerase II/histidine kinase"/>
    <property type="match status" value="1"/>
</dbReference>
<dbReference type="InterPro" id="IPR003661">
    <property type="entry name" value="HisK_dim/P_dom"/>
</dbReference>
<dbReference type="AlphaFoldDB" id="A0A1G8LCQ3"/>
<dbReference type="GO" id="GO:0000155">
    <property type="term" value="F:phosphorelay sensor kinase activity"/>
    <property type="evidence" value="ECO:0007669"/>
    <property type="project" value="InterPro"/>
</dbReference>
<dbReference type="Pfam" id="PF13426">
    <property type="entry name" value="PAS_9"/>
    <property type="match status" value="1"/>
</dbReference>
<dbReference type="PROSITE" id="PS50113">
    <property type="entry name" value="PAC"/>
    <property type="match status" value="1"/>
</dbReference>
<evidence type="ECO:0000256" key="5">
    <source>
        <dbReference type="ARBA" id="ARBA00022741"/>
    </source>
</evidence>
<organism evidence="12 13">
    <name type="scientific">Aneurinibacillus migulanus</name>
    <name type="common">Bacillus migulanus</name>
    <dbReference type="NCBI Taxonomy" id="47500"/>
    <lineage>
        <taxon>Bacteria</taxon>
        <taxon>Bacillati</taxon>
        <taxon>Bacillota</taxon>
        <taxon>Bacilli</taxon>
        <taxon>Bacillales</taxon>
        <taxon>Paenibacillaceae</taxon>
        <taxon>Aneurinibacillus group</taxon>
        <taxon>Aneurinibacillus</taxon>
    </lineage>
</organism>
<feature type="domain" description="Histidine kinase" evidence="10">
    <location>
        <begin position="351"/>
        <end position="556"/>
    </location>
</feature>
<dbReference type="PROSITE" id="PS50109">
    <property type="entry name" value="HIS_KIN"/>
    <property type="match status" value="1"/>
</dbReference>
<gene>
    <name evidence="12" type="ORF">SAMN04487909_10521</name>
</gene>
<dbReference type="InterPro" id="IPR013656">
    <property type="entry name" value="PAS_4"/>
</dbReference>
<dbReference type="InterPro" id="IPR000700">
    <property type="entry name" value="PAS-assoc_C"/>
</dbReference>
<dbReference type="PANTHER" id="PTHR43065">
    <property type="entry name" value="SENSOR HISTIDINE KINASE"/>
    <property type="match status" value="1"/>
</dbReference>
<dbReference type="GO" id="GO:0005524">
    <property type="term" value="F:ATP binding"/>
    <property type="evidence" value="ECO:0007669"/>
    <property type="project" value="UniProtKB-KW"/>
</dbReference>
<dbReference type="InterPro" id="IPR000014">
    <property type="entry name" value="PAS"/>
</dbReference>
<evidence type="ECO:0000256" key="6">
    <source>
        <dbReference type="ARBA" id="ARBA00022777"/>
    </source>
</evidence>
<keyword evidence="7" id="KW-0067">ATP-binding</keyword>
<dbReference type="InterPro" id="IPR036097">
    <property type="entry name" value="HisK_dim/P_sf"/>
</dbReference>
<dbReference type="SUPFAM" id="SSF47384">
    <property type="entry name" value="Homodimeric domain of signal transducing histidine kinase"/>
    <property type="match status" value="1"/>
</dbReference>
<dbReference type="SUPFAM" id="SSF55785">
    <property type="entry name" value="PYP-like sensor domain (PAS domain)"/>
    <property type="match status" value="2"/>
</dbReference>
<proteinExistence type="predicted"/>
<dbReference type="InterPro" id="IPR004358">
    <property type="entry name" value="Sig_transdc_His_kin-like_C"/>
</dbReference>
<keyword evidence="5" id="KW-0547">Nucleotide-binding</keyword>
<dbReference type="Pfam" id="PF00512">
    <property type="entry name" value="HisKA"/>
    <property type="match status" value="1"/>
</dbReference>
<dbReference type="EC" id="2.7.13.3" evidence="2"/>
<dbReference type="CDD" id="cd00130">
    <property type="entry name" value="PAS"/>
    <property type="match status" value="1"/>
</dbReference>
<dbReference type="Proteomes" id="UP000182836">
    <property type="component" value="Unassembled WGS sequence"/>
</dbReference>
<evidence type="ECO:0000313" key="12">
    <source>
        <dbReference type="EMBL" id="SDI53451.1"/>
    </source>
</evidence>
<dbReference type="SMART" id="SM00387">
    <property type="entry name" value="HATPase_c"/>
    <property type="match status" value="1"/>
</dbReference>
<evidence type="ECO:0000256" key="9">
    <source>
        <dbReference type="SAM" id="Phobius"/>
    </source>
</evidence>
<evidence type="ECO:0000259" key="11">
    <source>
        <dbReference type="PROSITE" id="PS50113"/>
    </source>
</evidence>
<keyword evidence="4" id="KW-0808">Transferase</keyword>
<feature type="transmembrane region" description="Helical" evidence="9">
    <location>
        <begin position="51"/>
        <end position="69"/>
    </location>
</feature>
<evidence type="ECO:0000259" key="10">
    <source>
        <dbReference type="PROSITE" id="PS50109"/>
    </source>
</evidence>
<feature type="domain" description="PAC" evidence="11">
    <location>
        <begin position="157"/>
        <end position="213"/>
    </location>
</feature>
<evidence type="ECO:0000256" key="1">
    <source>
        <dbReference type="ARBA" id="ARBA00000085"/>
    </source>
</evidence>
<dbReference type="InterPro" id="IPR005467">
    <property type="entry name" value="His_kinase_dom"/>
</dbReference>
<evidence type="ECO:0000256" key="2">
    <source>
        <dbReference type="ARBA" id="ARBA00012438"/>
    </source>
</evidence>
<dbReference type="SMART" id="SM00091">
    <property type="entry name" value="PAS"/>
    <property type="match status" value="2"/>
</dbReference>
<dbReference type="SMART" id="SM00388">
    <property type="entry name" value="HisKA"/>
    <property type="match status" value="1"/>
</dbReference>
<accession>A0A1G8LCQ3</accession>
<keyword evidence="9" id="KW-1133">Transmembrane helix</keyword>
<keyword evidence="9" id="KW-0472">Membrane</keyword>
<sequence length="562" mass="64243">MGTKSSGKKMNKQLILIPVVYFFCSIILGLFLDKLLIHLINSPDAYINNFIFKSIILSFITSVFIYLLIKKWIVEKHVSEKQQECLLSLIINSIPDFVNLKDKDGRWLFANHAAIQTFQMEADVYKGKTDVELEPYCALSYDELLHCERTDEQTWLNRAETRFEEVFAKKGGGTTDFDVIKIPMFHDNGERKFLLVISRDITRLKQAKLELSESEKRYQRLVEFFPDMILVHSNDTCIFVNKAGVRLLGGENHDEILTTSLCNLVKTDYSANITQNLDVYSSEKETVTFKKGKLIRFDGNTLDVECIEIPIIFNKEKVKMSVFRDMTIRNHAEEVIQKAHTLNIIGELAAGVAHEIRNPLTSLKGFTQLLQRSVNESKEYAQIMMDELNRIEDITTEFLMLAKPQKINYQKENLTSVINRAMTLMNPHAILKNTEIELDCEYNVLNIQCEANHLNQVFINILKNAIDSMEGKGKVTIRVKKGARENVIVSFIDQGCGIPQEKISNLGQPFYTTKEKGTGLGLMVSYNIIKNHQGDIRVESEVGKGTTFHISLPLFRNHNPSI</sequence>
<name>A0A1G8LCQ3_ANEMI</name>
<dbReference type="Pfam" id="PF08448">
    <property type="entry name" value="PAS_4"/>
    <property type="match status" value="1"/>
</dbReference>
<comment type="catalytic activity">
    <reaction evidence="1">
        <text>ATP + protein L-histidine = ADP + protein N-phospho-L-histidine.</text>
        <dbReference type="EC" id="2.7.13.3"/>
    </reaction>
</comment>
<evidence type="ECO:0000256" key="3">
    <source>
        <dbReference type="ARBA" id="ARBA00022553"/>
    </source>
</evidence>
<dbReference type="Gene3D" id="3.30.565.10">
    <property type="entry name" value="Histidine kinase-like ATPase, C-terminal domain"/>
    <property type="match status" value="1"/>
</dbReference>
<evidence type="ECO:0000256" key="7">
    <source>
        <dbReference type="ARBA" id="ARBA00022840"/>
    </source>
</evidence>
<keyword evidence="9" id="KW-0812">Transmembrane</keyword>
<keyword evidence="8" id="KW-0902">Two-component regulatory system</keyword>
<evidence type="ECO:0000313" key="13">
    <source>
        <dbReference type="Proteomes" id="UP000182836"/>
    </source>
</evidence>
<dbReference type="OrthoDB" id="9815750at2"/>
<dbReference type="InterPro" id="IPR036890">
    <property type="entry name" value="HATPase_C_sf"/>
</dbReference>
<dbReference type="GeneID" id="42303849"/>
<reference evidence="12 13" key="1">
    <citation type="submission" date="2016-10" db="EMBL/GenBank/DDBJ databases">
        <authorList>
            <person name="de Groot N.N."/>
        </authorList>
    </citation>
    <scope>NUCLEOTIDE SEQUENCE [LARGE SCALE GENOMIC DNA]</scope>
    <source>
        <strain evidence="12 13">DSM 2895</strain>
    </source>
</reference>
<dbReference type="Gene3D" id="3.30.450.20">
    <property type="entry name" value="PAS domain"/>
    <property type="match status" value="2"/>
</dbReference>
<dbReference type="PANTHER" id="PTHR43065:SF34">
    <property type="entry name" value="SPORULATION KINASE A"/>
    <property type="match status" value="1"/>
</dbReference>
<evidence type="ECO:0000256" key="4">
    <source>
        <dbReference type="ARBA" id="ARBA00022679"/>
    </source>
</evidence>
<keyword evidence="6 12" id="KW-0418">Kinase</keyword>
<dbReference type="PRINTS" id="PR00344">
    <property type="entry name" value="BCTRLSENSOR"/>
</dbReference>
<protein>
    <recommendedName>
        <fullName evidence="2">histidine kinase</fullName>
        <ecNumber evidence="2">2.7.13.3</ecNumber>
    </recommendedName>
</protein>
<dbReference type="CDD" id="cd00082">
    <property type="entry name" value="HisKA"/>
    <property type="match status" value="1"/>
</dbReference>
<keyword evidence="3" id="KW-0597">Phosphoprotein</keyword>